<sequence length="264" mass="28674">MAAWSASATGVRKIEGKVLQKKLKQSTKIWLAVIVGLVSLVLIGVAVLKTQSYQPTPQAETVAQQSGQSRDEGLFFAAKKPQGPTVIFYPGALVAPASYSLWAQKLAENGHNVYIARFPLDLAVLSGKRADRYLRQHPNENYVIGGHSLGGVMASRYASQHLSPQLKGVFFFASYPDQKGDLHGTDLPVLSLIAGQDGVLNQKRWREAQAYLSAQTTIAQLIAGNHAGFGSYGAQKGDRPAKVSNAAQQRWIVTEMSEWLAELQ</sequence>
<feature type="transmembrane region" description="Helical" evidence="1">
    <location>
        <begin position="29"/>
        <end position="48"/>
    </location>
</feature>
<dbReference type="GO" id="GO:0016787">
    <property type="term" value="F:hydrolase activity"/>
    <property type="evidence" value="ECO:0007669"/>
    <property type="project" value="UniProtKB-KW"/>
</dbReference>
<evidence type="ECO:0000256" key="1">
    <source>
        <dbReference type="SAM" id="Phobius"/>
    </source>
</evidence>
<gene>
    <name evidence="3" type="ORF">ACFQHW_04370</name>
</gene>
<dbReference type="InterPro" id="IPR029058">
    <property type="entry name" value="AB_hydrolase_fold"/>
</dbReference>
<dbReference type="Pfam" id="PF12695">
    <property type="entry name" value="Abhydrolase_5"/>
    <property type="match status" value="1"/>
</dbReference>
<organism evidence="3 4">
    <name type="scientific">Lapidilactobacillus achengensis</name>
    <dbReference type="NCBI Taxonomy" id="2486000"/>
    <lineage>
        <taxon>Bacteria</taxon>
        <taxon>Bacillati</taxon>
        <taxon>Bacillota</taxon>
        <taxon>Bacilli</taxon>
        <taxon>Lactobacillales</taxon>
        <taxon>Lactobacillaceae</taxon>
        <taxon>Lapidilactobacillus</taxon>
    </lineage>
</organism>
<evidence type="ECO:0000259" key="2">
    <source>
        <dbReference type="Pfam" id="PF12695"/>
    </source>
</evidence>
<dbReference type="Gene3D" id="3.40.50.1820">
    <property type="entry name" value="alpha/beta hydrolase"/>
    <property type="match status" value="1"/>
</dbReference>
<accession>A0ABW1ULI2</accession>
<dbReference type="EMBL" id="JBHSSM010000014">
    <property type="protein sequence ID" value="MFC6314802.1"/>
    <property type="molecule type" value="Genomic_DNA"/>
</dbReference>
<evidence type="ECO:0000313" key="3">
    <source>
        <dbReference type="EMBL" id="MFC6314802.1"/>
    </source>
</evidence>
<dbReference type="Proteomes" id="UP001596310">
    <property type="component" value="Unassembled WGS sequence"/>
</dbReference>
<proteinExistence type="predicted"/>
<name>A0ABW1ULI2_9LACO</name>
<keyword evidence="1" id="KW-1133">Transmembrane helix</keyword>
<keyword evidence="3" id="KW-0378">Hydrolase</keyword>
<reference evidence="4" key="1">
    <citation type="journal article" date="2019" name="Int. J. Syst. Evol. Microbiol.">
        <title>The Global Catalogue of Microorganisms (GCM) 10K type strain sequencing project: providing services to taxonomists for standard genome sequencing and annotation.</title>
        <authorList>
            <consortium name="The Broad Institute Genomics Platform"/>
            <consortium name="The Broad Institute Genome Sequencing Center for Infectious Disease"/>
            <person name="Wu L."/>
            <person name="Ma J."/>
        </authorList>
    </citation>
    <scope>NUCLEOTIDE SEQUENCE [LARGE SCALE GENOMIC DNA]</scope>
    <source>
        <strain evidence="4">CCM 8897</strain>
    </source>
</reference>
<keyword evidence="1" id="KW-0812">Transmembrane</keyword>
<protein>
    <submittedName>
        <fullName evidence="3">Alpha/beta hydrolase</fullName>
    </submittedName>
</protein>
<comment type="caution">
    <text evidence="3">The sequence shown here is derived from an EMBL/GenBank/DDBJ whole genome shotgun (WGS) entry which is preliminary data.</text>
</comment>
<keyword evidence="1" id="KW-0472">Membrane</keyword>
<dbReference type="RefSeq" id="WP_125601810.1">
    <property type="nucleotide sequence ID" value="NZ_JBHSSM010000014.1"/>
</dbReference>
<evidence type="ECO:0000313" key="4">
    <source>
        <dbReference type="Proteomes" id="UP001596310"/>
    </source>
</evidence>
<dbReference type="SUPFAM" id="SSF53474">
    <property type="entry name" value="alpha/beta-Hydrolases"/>
    <property type="match status" value="1"/>
</dbReference>
<dbReference type="InterPro" id="IPR029059">
    <property type="entry name" value="AB_hydrolase_5"/>
</dbReference>
<feature type="domain" description="Alpha/beta hydrolase fold-5" evidence="2">
    <location>
        <begin position="86"/>
        <end position="249"/>
    </location>
</feature>
<keyword evidence="4" id="KW-1185">Reference proteome</keyword>